<dbReference type="InterPro" id="IPR010359">
    <property type="entry name" value="IrrE_HExxH"/>
</dbReference>
<gene>
    <name evidence="3" type="ORF">GM661_13785</name>
</gene>
<dbReference type="SUPFAM" id="SSF47413">
    <property type="entry name" value="lambda repressor-like DNA-binding domains"/>
    <property type="match status" value="1"/>
</dbReference>
<comment type="similarity">
    <text evidence="1">Belongs to the short-chain fatty acyl-CoA assimilation regulator (ScfR) family.</text>
</comment>
<evidence type="ECO:0000313" key="4">
    <source>
        <dbReference type="Proteomes" id="UP000665020"/>
    </source>
</evidence>
<dbReference type="GO" id="GO:0003677">
    <property type="term" value="F:DNA binding"/>
    <property type="evidence" value="ECO:0007669"/>
    <property type="project" value="InterPro"/>
</dbReference>
<evidence type="ECO:0000313" key="3">
    <source>
        <dbReference type="EMBL" id="QTL98953.1"/>
    </source>
</evidence>
<dbReference type="PANTHER" id="PTHR43236">
    <property type="entry name" value="ANTITOXIN HIGA1"/>
    <property type="match status" value="1"/>
</dbReference>
<keyword evidence="4" id="KW-1185">Reference proteome</keyword>
<dbReference type="Gene3D" id="1.10.10.2910">
    <property type="match status" value="1"/>
</dbReference>
<evidence type="ECO:0000259" key="2">
    <source>
        <dbReference type="PROSITE" id="PS50943"/>
    </source>
</evidence>
<dbReference type="RefSeq" id="WP_230867360.1">
    <property type="nucleotide sequence ID" value="NZ_CP046640.1"/>
</dbReference>
<dbReference type="EMBL" id="CP046640">
    <property type="protein sequence ID" value="QTL98953.1"/>
    <property type="molecule type" value="Genomic_DNA"/>
</dbReference>
<proteinExistence type="inferred from homology"/>
<dbReference type="CDD" id="cd00093">
    <property type="entry name" value="HTH_XRE"/>
    <property type="match status" value="1"/>
</dbReference>
<dbReference type="PROSITE" id="PS50943">
    <property type="entry name" value="HTH_CROC1"/>
    <property type="match status" value="1"/>
</dbReference>
<dbReference type="Pfam" id="PF01381">
    <property type="entry name" value="HTH_3"/>
    <property type="match status" value="1"/>
</dbReference>
<dbReference type="Proteomes" id="UP000665020">
    <property type="component" value="Chromosome"/>
</dbReference>
<sequence length="380" mass="44469">MNIAKIIGYNLRKVQEENNYSQKELGEIIDVTRQTISKYLNGERILDCGKLYKLAKHFNKSIDYFLSQDNNEDDMAFMFRADDLENNFNKILKEQISQRFNYYHEVIEMSDLQIKDYIPEEYNIEIKGDKLSKKEKETIAKIAEKQRRYMGVDDALNVNIFNLFEENNINIMAQEIYDQNLDALSAYSKDKGAFIFINDRKDIPEERKIFSVVHELGHLILHREEYSKDVSQLKYTNSGIKDIREKVADYFAMSFLIPAKVLESYSYYFDGYVDLDLIIEKKKDFGVSAKSLIMALKENGLIDGPTLGALFKFLRKRGFETAEPNPREYIKKNEKLLALVRKLVIEKKITINKAAVVLNIPVSEMRRKAKRWKNSGYNKT</sequence>
<dbReference type="Gene3D" id="1.10.260.40">
    <property type="entry name" value="lambda repressor-like DNA-binding domains"/>
    <property type="match status" value="1"/>
</dbReference>
<dbReference type="Pfam" id="PF06114">
    <property type="entry name" value="Peptidase_M78"/>
    <property type="match status" value="1"/>
</dbReference>
<accession>A0A8A7KAU6</accession>
<dbReference type="InterPro" id="IPR052345">
    <property type="entry name" value="Rad_response_metalloprotease"/>
</dbReference>
<evidence type="ECO:0000256" key="1">
    <source>
        <dbReference type="ARBA" id="ARBA00007227"/>
    </source>
</evidence>
<reference evidence="3" key="1">
    <citation type="submission" date="2019-12" db="EMBL/GenBank/DDBJ databases">
        <authorList>
            <person name="zhang j."/>
            <person name="sun C.M."/>
        </authorList>
    </citation>
    <scope>NUCLEOTIDE SEQUENCE</scope>
    <source>
        <strain evidence="3">NS-1</strain>
    </source>
</reference>
<dbReference type="KEGG" id="ifn:GM661_13785"/>
<dbReference type="InterPro" id="IPR001387">
    <property type="entry name" value="Cro/C1-type_HTH"/>
</dbReference>
<organism evidence="3 4">
    <name type="scientific">Iocasia fonsfrigidae</name>
    <dbReference type="NCBI Taxonomy" id="2682810"/>
    <lineage>
        <taxon>Bacteria</taxon>
        <taxon>Bacillati</taxon>
        <taxon>Bacillota</taxon>
        <taxon>Clostridia</taxon>
        <taxon>Halanaerobiales</taxon>
        <taxon>Halanaerobiaceae</taxon>
        <taxon>Iocasia</taxon>
    </lineage>
</organism>
<dbReference type="PANTHER" id="PTHR43236:SF1">
    <property type="entry name" value="BLL7220 PROTEIN"/>
    <property type="match status" value="1"/>
</dbReference>
<dbReference type="AlphaFoldDB" id="A0A8A7KAU6"/>
<dbReference type="InterPro" id="IPR010982">
    <property type="entry name" value="Lambda_DNA-bd_dom_sf"/>
</dbReference>
<name>A0A8A7KAU6_9FIRM</name>
<dbReference type="SMART" id="SM00530">
    <property type="entry name" value="HTH_XRE"/>
    <property type="match status" value="1"/>
</dbReference>
<feature type="domain" description="HTH cro/C1-type" evidence="2">
    <location>
        <begin position="11"/>
        <end position="65"/>
    </location>
</feature>
<protein>
    <submittedName>
        <fullName evidence="3">Helix-turn-helix domain-containing protein</fullName>
    </submittedName>
</protein>